<evidence type="ECO:0000313" key="4">
    <source>
        <dbReference type="EMBL" id="MFC3913597.1"/>
    </source>
</evidence>
<feature type="signal peptide" evidence="2">
    <location>
        <begin position="1"/>
        <end position="19"/>
    </location>
</feature>
<proteinExistence type="predicted"/>
<keyword evidence="1 2" id="KW-0732">Signal</keyword>
<dbReference type="InterPro" id="IPR013425">
    <property type="entry name" value="Autotrns_rpt"/>
</dbReference>
<sequence>MVFALPSTPPHRLAPLAIACLLAGLAACNSDDQTAYVAPTAPTGLGYAASADSNPAAAPYIDNGASNQRGKACMATLETNAGVRVVAGFLDIWEPRTRLVDAGVTAPADGDCPAVTSSDWSGLPGSATDGTVKNQSVHAYNIHFVEQLTANRTAEQELAAYLDDRRGKNYSLSDGMGPLTDAWRAGSKQTTTITDMPADATSVKYDDKGNNRGLGSDSNTDMGLAVDFINALSVDGSTEPAKRFYKYARPWRWSSAVKVVPTLEPAKSGTPTTDGGFISGHTAEGVRDSLAMAYLVPERYQEMLARGLELGENRILAGMHSPLDVIGGRIQALAVVAYNLHRSEVTSLKQSAYTQTHTWLNQQLGLGDDSSLWDAAHSGSQDRFADHAQIKADYLRRLTFGFTPIAATDQPAVVPKGAEILLETRLPYLSDEQRRVVLQSTALPSGYPLMDDAEGWGRLNLFAAADGYGRFDGDVDLLMDAAAGGFHASDRWRNDISGAGKLSKRGSGSLILSGNNSWTGGTDLQEGTLQASSPTALGAGDLYQRGGTLQVDAALQIGGHYTQQPGAILHSVLGSNGSGRLSITGDAILAGELIVTLQAGYQPTVGDTLQLLRCDARHGSFSKVTVAGYTVTPIYSAHGVQLRIDGQQS</sequence>
<keyword evidence="5" id="KW-1185">Reference proteome</keyword>
<dbReference type="Pfam" id="PF12951">
    <property type="entry name" value="PATR"/>
    <property type="match status" value="1"/>
</dbReference>
<dbReference type="EMBL" id="JBHSAF010000007">
    <property type="protein sequence ID" value="MFC3913597.1"/>
    <property type="molecule type" value="Genomic_DNA"/>
</dbReference>
<dbReference type="Pfam" id="PF01569">
    <property type="entry name" value="PAP2"/>
    <property type="match status" value="1"/>
</dbReference>
<reference evidence="5" key="1">
    <citation type="journal article" date="2019" name="Int. J. Syst. Evol. Microbiol.">
        <title>The Global Catalogue of Microorganisms (GCM) 10K type strain sequencing project: providing services to taxonomists for standard genome sequencing and annotation.</title>
        <authorList>
            <consortium name="The Broad Institute Genomics Platform"/>
            <consortium name="The Broad Institute Genome Sequencing Center for Infectious Disease"/>
            <person name="Wu L."/>
            <person name="Ma J."/>
        </authorList>
    </citation>
    <scope>NUCLEOTIDE SEQUENCE [LARGE SCALE GENOMIC DNA]</scope>
    <source>
        <strain evidence="5">CCUG 54939</strain>
    </source>
</reference>
<evidence type="ECO:0000259" key="3">
    <source>
        <dbReference type="SMART" id="SM00014"/>
    </source>
</evidence>
<dbReference type="InterPro" id="IPR001011">
    <property type="entry name" value="Acid_Pase_classA_bac"/>
</dbReference>
<feature type="domain" description="Phosphatidic acid phosphatase type 2/haloperoxidase" evidence="3">
    <location>
        <begin position="226"/>
        <end position="340"/>
    </location>
</feature>
<dbReference type="Gene3D" id="1.20.144.10">
    <property type="entry name" value="Phosphatidic acid phosphatase type 2/haloperoxidase"/>
    <property type="match status" value="1"/>
</dbReference>
<protein>
    <submittedName>
        <fullName evidence="4">Phosphatase PAP2 family protein</fullName>
    </submittedName>
</protein>
<dbReference type="InterPro" id="IPR011050">
    <property type="entry name" value="Pectin_lyase_fold/virulence"/>
</dbReference>
<dbReference type="NCBIfam" id="TIGR02601">
    <property type="entry name" value="autotrns_rpt"/>
    <property type="match status" value="1"/>
</dbReference>
<evidence type="ECO:0000256" key="1">
    <source>
        <dbReference type="ARBA" id="ARBA00022729"/>
    </source>
</evidence>
<comment type="caution">
    <text evidence="4">The sequence shown here is derived from an EMBL/GenBank/DDBJ whole genome shotgun (WGS) entry which is preliminary data.</text>
</comment>
<accession>A0ABV8CN19</accession>
<dbReference type="InterPro" id="IPR036938">
    <property type="entry name" value="PAP2/HPO_sf"/>
</dbReference>
<gene>
    <name evidence="4" type="ORF">ACFOSS_08970</name>
</gene>
<organism evidence="4 5">
    <name type="scientific">Pseudaeromonas sharmana</name>
    <dbReference type="NCBI Taxonomy" id="328412"/>
    <lineage>
        <taxon>Bacteria</taxon>
        <taxon>Pseudomonadati</taxon>
        <taxon>Pseudomonadota</taxon>
        <taxon>Gammaproteobacteria</taxon>
        <taxon>Aeromonadales</taxon>
        <taxon>Aeromonadaceae</taxon>
        <taxon>Pseudaeromonas</taxon>
    </lineage>
</organism>
<dbReference type="SMART" id="SM00014">
    <property type="entry name" value="acidPPc"/>
    <property type="match status" value="1"/>
</dbReference>
<dbReference type="RefSeq" id="WP_377151978.1">
    <property type="nucleotide sequence ID" value="NZ_JBHSAF010000007.1"/>
</dbReference>
<dbReference type="CDD" id="cd03397">
    <property type="entry name" value="PAP2_acid_phosphatase"/>
    <property type="match status" value="1"/>
</dbReference>
<name>A0ABV8CN19_9GAMM</name>
<evidence type="ECO:0000313" key="5">
    <source>
        <dbReference type="Proteomes" id="UP001595692"/>
    </source>
</evidence>
<dbReference type="SUPFAM" id="SSF48317">
    <property type="entry name" value="Acid phosphatase/Vanadium-dependent haloperoxidase"/>
    <property type="match status" value="1"/>
</dbReference>
<feature type="chain" id="PRO_5047342220" evidence="2">
    <location>
        <begin position="20"/>
        <end position="649"/>
    </location>
</feature>
<dbReference type="SUPFAM" id="SSF51126">
    <property type="entry name" value="Pectin lyase-like"/>
    <property type="match status" value="1"/>
</dbReference>
<dbReference type="Proteomes" id="UP001595692">
    <property type="component" value="Unassembled WGS sequence"/>
</dbReference>
<dbReference type="InterPro" id="IPR000326">
    <property type="entry name" value="PAP2/HPO"/>
</dbReference>
<evidence type="ECO:0000256" key="2">
    <source>
        <dbReference type="SAM" id="SignalP"/>
    </source>
</evidence>